<organism evidence="1 2">
    <name type="scientific">Beauveria bassiana</name>
    <name type="common">White muscardine disease fungus</name>
    <name type="synonym">Tritirachium shiotae</name>
    <dbReference type="NCBI Taxonomy" id="176275"/>
    <lineage>
        <taxon>Eukaryota</taxon>
        <taxon>Fungi</taxon>
        <taxon>Dikarya</taxon>
        <taxon>Ascomycota</taxon>
        <taxon>Pezizomycotina</taxon>
        <taxon>Sordariomycetes</taxon>
        <taxon>Hypocreomycetidae</taxon>
        <taxon>Hypocreales</taxon>
        <taxon>Cordycipitaceae</taxon>
        <taxon>Beauveria</taxon>
    </lineage>
</organism>
<evidence type="ECO:0000313" key="1">
    <source>
        <dbReference type="EMBL" id="PQK13232.1"/>
    </source>
</evidence>
<comment type="caution">
    <text evidence="1">The sequence shown here is derived from an EMBL/GenBank/DDBJ whole genome shotgun (WGS) entry which is preliminary data.</text>
</comment>
<dbReference type="AlphaFoldDB" id="A0A2S7YBK8"/>
<proteinExistence type="predicted"/>
<protein>
    <submittedName>
        <fullName evidence="1">Uncharacterized protein</fullName>
    </submittedName>
</protein>
<dbReference type="EMBL" id="JRHA01000004">
    <property type="protein sequence ID" value="PQK13232.1"/>
    <property type="molecule type" value="Genomic_DNA"/>
</dbReference>
<accession>A0A2S7YBK8</accession>
<evidence type="ECO:0000313" key="2">
    <source>
        <dbReference type="Proteomes" id="UP000237441"/>
    </source>
</evidence>
<dbReference type="Proteomes" id="UP000237441">
    <property type="component" value="Unassembled WGS sequence"/>
</dbReference>
<reference evidence="1 2" key="1">
    <citation type="submission" date="2016-07" db="EMBL/GenBank/DDBJ databases">
        <title>Comparative genomics of the entomopathogenic fungus Beauveria bassiana.</title>
        <authorList>
            <person name="Valero Jimenez C.A."/>
            <person name="Zwaan B.J."/>
            <person name="Van Kan J.A."/>
            <person name="Takken W."/>
            <person name="Debets A.J."/>
            <person name="Schoustra S.E."/>
            <person name="Koenraadt C.J."/>
        </authorList>
    </citation>
    <scope>NUCLEOTIDE SEQUENCE [LARGE SCALE GENOMIC DNA]</scope>
    <source>
        <strain evidence="1 2">ARSEF 8028</strain>
    </source>
</reference>
<sequence length="134" mass="15519">MSSEFSTSSSACAPTTSSTWAFSLRLKRSWEIVARSLRPRVALSARPSQRLSGQLAVKTWRMRRSLLRKWRAFVPSSSAPRLSPLVLLTSRRSLRFPTLSRSRYALVPSSLRPRAEFFFFFFFFLKKKMRVLVP</sequence>
<gene>
    <name evidence="1" type="ORF">BB8028_0004g01630</name>
</gene>
<name>A0A2S7YBK8_BEABA</name>